<dbReference type="Gene3D" id="1.20.5.110">
    <property type="match status" value="1"/>
</dbReference>
<evidence type="ECO:0000256" key="1">
    <source>
        <dbReference type="SAM" id="Phobius"/>
    </source>
</evidence>
<proteinExistence type="predicted"/>
<protein>
    <recommendedName>
        <fullName evidence="2">t-SNARE coiled-coil homology domain-containing protein</fullName>
    </recommendedName>
</protein>
<feature type="transmembrane region" description="Helical" evidence="1">
    <location>
        <begin position="204"/>
        <end position="228"/>
    </location>
</feature>
<keyword evidence="4" id="KW-1185">Reference proteome</keyword>
<keyword evidence="1" id="KW-0472">Membrane</keyword>
<gene>
    <name evidence="3" type="ORF">MNOR_LOCUS30500</name>
</gene>
<dbReference type="GO" id="GO:0016020">
    <property type="term" value="C:membrane"/>
    <property type="evidence" value="ECO:0007669"/>
    <property type="project" value="InterPro"/>
</dbReference>
<sequence>CDINISAEDVSCAFEPEVRDKIESVIGACKAEVLGIRIAMDQVEKNVKTESPIILHIWRQHRSALNHYLHNIFGQVLDLHNQVQDMQVQLARQEAFLNSGEVSEVDGDLERILQQDMEPLLIHEQQELQDACERHKEFIKTHHSIMEVAMLFKELSVAVEMEGQKVDIIEHSVIRTADQTETAEGFISAAAMMAKAKKLKHQRWLTLVVSCTCLAIVLLVTLIAYTVMPNG</sequence>
<keyword evidence="1" id="KW-0812">Transmembrane</keyword>
<evidence type="ECO:0000313" key="3">
    <source>
        <dbReference type="EMBL" id="CAL4149787.1"/>
    </source>
</evidence>
<evidence type="ECO:0000313" key="4">
    <source>
        <dbReference type="Proteomes" id="UP001497623"/>
    </source>
</evidence>
<feature type="non-terminal residue" evidence="3">
    <location>
        <position position="1"/>
    </location>
</feature>
<dbReference type="EMBL" id="CAXKWB010037398">
    <property type="protein sequence ID" value="CAL4149787.1"/>
    <property type="molecule type" value="Genomic_DNA"/>
</dbReference>
<dbReference type="SUPFAM" id="SSF47661">
    <property type="entry name" value="t-snare proteins"/>
    <property type="match status" value="1"/>
</dbReference>
<dbReference type="AlphaFoldDB" id="A0AAV2RX34"/>
<name>A0AAV2RX34_MEGNR</name>
<dbReference type="GO" id="GO:0016192">
    <property type="term" value="P:vesicle-mediated transport"/>
    <property type="evidence" value="ECO:0007669"/>
    <property type="project" value="InterPro"/>
</dbReference>
<reference evidence="3 4" key="1">
    <citation type="submission" date="2024-05" db="EMBL/GenBank/DDBJ databases">
        <authorList>
            <person name="Wallberg A."/>
        </authorList>
    </citation>
    <scope>NUCLEOTIDE SEQUENCE [LARGE SCALE GENOMIC DNA]</scope>
</reference>
<evidence type="ECO:0000259" key="2">
    <source>
        <dbReference type="PROSITE" id="PS50192"/>
    </source>
</evidence>
<dbReference type="InterPro" id="IPR000727">
    <property type="entry name" value="T_SNARE_dom"/>
</dbReference>
<dbReference type="InterPro" id="IPR010989">
    <property type="entry name" value="SNARE"/>
</dbReference>
<feature type="domain" description="T-SNARE coiled-coil homology" evidence="2">
    <location>
        <begin position="128"/>
        <end position="190"/>
    </location>
</feature>
<dbReference type="PROSITE" id="PS50192">
    <property type="entry name" value="T_SNARE"/>
    <property type="match status" value="1"/>
</dbReference>
<comment type="caution">
    <text evidence="3">The sequence shown here is derived from an EMBL/GenBank/DDBJ whole genome shotgun (WGS) entry which is preliminary data.</text>
</comment>
<accession>A0AAV2RX34</accession>
<organism evidence="3 4">
    <name type="scientific">Meganyctiphanes norvegica</name>
    <name type="common">Northern krill</name>
    <name type="synonym">Thysanopoda norvegica</name>
    <dbReference type="NCBI Taxonomy" id="48144"/>
    <lineage>
        <taxon>Eukaryota</taxon>
        <taxon>Metazoa</taxon>
        <taxon>Ecdysozoa</taxon>
        <taxon>Arthropoda</taxon>
        <taxon>Crustacea</taxon>
        <taxon>Multicrustacea</taxon>
        <taxon>Malacostraca</taxon>
        <taxon>Eumalacostraca</taxon>
        <taxon>Eucarida</taxon>
        <taxon>Euphausiacea</taxon>
        <taxon>Euphausiidae</taxon>
        <taxon>Meganyctiphanes</taxon>
    </lineage>
</organism>
<dbReference type="Proteomes" id="UP001497623">
    <property type="component" value="Unassembled WGS sequence"/>
</dbReference>
<keyword evidence="1" id="KW-1133">Transmembrane helix</keyword>